<dbReference type="Proteomes" id="UP000008466">
    <property type="component" value="Chromosome"/>
</dbReference>
<sequence length="107" mass="12422">MKVEVYSGNEKVFESDITRFSIAESRMVVDVVGGFIDTTFQNNKLYRIIVNGTDEVIEKFAEFISYNYNVQSSWKFDPTTGTLILDENGNHIIEYRRGENSLLFKMF</sequence>
<keyword evidence="2" id="KW-1185">Reference proteome</keyword>
<dbReference type="KEGG" id="sbu:SpiBuddy_1875"/>
<reference evidence="2" key="1">
    <citation type="submission" date="2011-02" db="EMBL/GenBank/DDBJ databases">
        <title>Complete sequence of Spirochaeta sp. Buddy.</title>
        <authorList>
            <person name="Lucas S."/>
            <person name="Copeland A."/>
            <person name="Lapidus A."/>
            <person name="Cheng J.-F."/>
            <person name="Goodwin L."/>
            <person name="Pitluck S."/>
            <person name="Zeytun A."/>
            <person name="Detter J.C."/>
            <person name="Han C."/>
            <person name="Tapia R."/>
            <person name="Land M."/>
            <person name="Hauser L."/>
            <person name="Kyrpides N."/>
            <person name="Ivanova N."/>
            <person name="Mikhailova N."/>
            <person name="Pagani I."/>
            <person name="Ritalahti K.M."/>
            <person name="Loeffler F.E."/>
            <person name="Woyke T."/>
        </authorList>
    </citation>
    <scope>NUCLEOTIDE SEQUENCE [LARGE SCALE GENOMIC DNA]</scope>
    <source>
        <strain evidence="2">ATCC BAA-1886 / DSM 22777 / Buddy</strain>
    </source>
</reference>
<gene>
    <name evidence="1" type="ordered locus">SpiBuddy_1875</name>
</gene>
<dbReference type="AlphaFoldDB" id="F0RWR8"/>
<evidence type="ECO:0000313" key="2">
    <source>
        <dbReference type="Proteomes" id="UP000008466"/>
    </source>
</evidence>
<accession>F0RWR8</accession>
<dbReference type="EMBL" id="CP002541">
    <property type="protein sequence ID" value="ADY13699.1"/>
    <property type="molecule type" value="Genomic_DNA"/>
</dbReference>
<proteinExistence type="predicted"/>
<dbReference type="STRING" id="158189.SpiBuddy_1875"/>
<evidence type="ECO:0000313" key="1">
    <source>
        <dbReference type="EMBL" id="ADY13699.1"/>
    </source>
</evidence>
<name>F0RWR8_SPHGB</name>
<dbReference type="HOGENOM" id="CLU_2208347_0_0_12"/>
<dbReference type="RefSeq" id="WP_013607548.1">
    <property type="nucleotide sequence ID" value="NC_015152.1"/>
</dbReference>
<organism evidence="1 2">
    <name type="scientific">Sphaerochaeta globosa (strain ATCC BAA-1886 / DSM 22777 / Buddy)</name>
    <name type="common">Spirochaeta sp. (strain Buddy)</name>
    <dbReference type="NCBI Taxonomy" id="158189"/>
    <lineage>
        <taxon>Bacteria</taxon>
        <taxon>Pseudomonadati</taxon>
        <taxon>Spirochaetota</taxon>
        <taxon>Spirochaetia</taxon>
        <taxon>Spirochaetales</taxon>
        <taxon>Sphaerochaetaceae</taxon>
        <taxon>Sphaerochaeta</taxon>
    </lineage>
</organism>
<protein>
    <submittedName>
        <fullName evidence="1">Uncharacterized protein</fullName>
    </submittedName>
</protein>